<proteinExistence type="predicted"/>
<name>A0A9P5TFI4_GYMJU</name>
<evidence type="ECO:0000313" key="2">
    <source>
        <dbReference type="EMBL" id="KAF8868040.1"/>
    </source>
</evidence>
<protein>
    <submittedName>
        <fullName evidence="2">Uncharacterized protein</fullName>
    </submittedName>
</protein>
<organism evidence="2 3">
    <name type="scientific">Gymnopilus junonius</name>
    <name type="common">Spectacular rustgill mushroom</name>
    <name type="synonym">Gymnopilus spectabilis subsp. junonius</name>
    <dbReference type="NCBI Taxonomy" id="109634"/>
    <lineage>
        <taxon>Eukaryota</taxon>
        <taxon>Fungi</taxon>
        <taxon>Dikarya</taxon>
        <taxon>Basidiomycota</taxon>
        <taxon>Agaricomycotina</taxon>
        <taxon>Agaricomycetes</taxon>
        <taxon>Agaricomycetidae</taxon>
        <taxon>Agaricales</taxon>
        <taxon>Agaricineae</taxon>
        <taxon>Hymenogastraceae</taxon>
        <taxon>Gymnopilus</taxon>
    </lineage>
</organism>
<dbReference type="OrthoDB" id="3054417at2759"/>
<dbReference type="AlphaFoldDB" id="A0A9P5TFI4"/>
<accession>A0A9P5TFI4</accession>
<feature type="non-terminal residue" evidence="2">
    <location>
        <position position="166"/>
    </location>
</feature>
<evidence type="ECO:0000256" key="1">
    <source>
        <dbReference type="SAM" id="MobiDB-lite"/>
    </source>
</evidence>
<comment type="caution">
    <text evidence="2">The sequence shown here is derived from an EMBL/GenBank/DDBJ whole genome shotgun (WGS) entry which is preliminary data.</text>
</comment>
<gene>
    <name evidence="2" type="ORF">CPB84DRAFT_1639718</name>
</gene>
<evidence type="ECO:0000313" key="3">
    <source>
        <dbReference type="Proteomes" id="UP000724874"/>
    </source>
</evidence>
<feature type="region of interest" description="Disordered" evidence="1">
    <location>
        <begin position="1"/>
        <end position="40"/>
    </location>
</feature>
<feature type="compositionally biased region" description="Basic and acidic residues" evidence="1">
    <location>
        <begin position="1"/>
        <end position="11"/>
    </location>
</feature>
<sequence>MPKELTRKPCEKPPPYNRPPKQKVNKDIPKTSAKPKKQPGQELLTLSDWLTVFAFIDKYPHLSQGEVVKHFKEKVDGALEFTQSSLSQNLKRRKEHEERSKSTPMALSSKWVRVVTRPDVECALLLWTHHLEEIGETYTGVMLQEKWKCFEELFNVPEGECLSGPG</sequence>
<dbReference type="EMBL" id="JADNYJ010000826">
    <property type="protein sequence ID" value="KAF8868040.1"/>
    <property type="molecule type" value="Genomic_DNA"/>
</dbReference>
<reference evidence="2" key="1">
    <citation type="submission" date="2020-11" db="EMBL/GenBank/DDBJ databases">
        <authorList>
            <consortium name="DOE Joint Genome Institute"/>
            <person name="Ahrendt S."/>
            <person name="Riley R."/>
            <person name="Andreopoulos W."/>
            <person name="LaButti K."/>
            <person name="Pangilinan J."/>
            <person name="Ruiz-duenas F.J."/>
            <person name="Barrasa J.M."/>
            <person name="Sanchez-Garcia M."/>
            <person name="Camarero S."/>
            <person name="Miyauchi S."/>
            <person name="Serrano A."/>
            <person name="Linde D."/>
            <person name="Babiker R."/>
            <person name="Drula E."/>
            <person name="Ayuso-Fernandez I."/>
            <person name="Pacheco R."/>
            <person name="Padilla G."/>
            <person name="Ferreira P."/>
            <person name="Barriuso J."/>
            <person name="Kellner H."/>
            <person name="Castanera R."/>
            <person name="Alfaro M."/>
            <person name="Ramirez L."/>
            <person name="Pisabarro A.G."/>
            <person name="Kuo A."/>
            <person name="Tritt A."/>
            <person name="Lipzen A."/>
            <person name="He G."/>
            <person name="Yan M."/>
            <person name="Ng V."/>
            <person name="Cullen D."/>
            <person name="Martin F."/>
            <person name="Rosso M.-N."/>
            <person name="Henrissat B."/>
            <person name="Hibbett D."/>
            <person name="Martinez A.T."/>
            <person name="Grigoriev I.V."/>
        </authorList>
    </citation>
    <scope>NUCLEOTIDE SEQUENCE</scope>
    <source>
        <strain evidence="2">AH 44721</strain>
    </source>
</reference>
<keyword evidence="3" id="KW-1185">Reference proteome</keyword>
<dbReference type="Proteomes" id="UP000724874">
    <property type="component" value="Unassembled WGS sequence"/>
</dbReference>